<dbReference type="Pfam" id="PF18449">
    <property type="entry name" value="Endotoxin_C2"/>
    <property type="match status" value="1"/>
</dbReference>
<dbReference type="PROSITE" id="PS50889">
    <property type="entry name" value="S4"/>
    <property type="match status" value="1"/>
</dbReference>
<evidence type="ECO:0000259" key="8">
    <source>
        <dbReference type="Pfam" id="PF18449"/>
    </source>
</evidence>
<evidence type="ECO:0000256" key="3">
    <source>
        <dbReference type="PROSITE-ProRule" id="PRU00182"/>
    </source>
</evidence>
<dbReference type="InterPro" id="IPR050836">
    <property type="entry name" value="SDS22/Internalin_LRR"/>
</dbReference>
<keyword evidence="2" id="KW-0677">Repeat</keyword>
<gene>
    <name evidence="9" type="ORF">J2S15_000801</name>
</gene>
<feature type="region of interest" description="Disordered" evidence="5">
    <location>
        <begin position="1056"/>
        <end position="1075"/>
    </location>
</feature>
<feature type="signal peptide" evidence="7">
    <location>
        <begin position="1"/>
        <end position="30"/>
    </location>
</feature>
<evidence type="ECO:0000256" key="2">
    <source>
        <dbReference type="ARBA" id="ARBA00022737"/>
    </source>
</evidence>
<evidence type="ECO:0000313" key="10">
    <source>
        <dbReference type="Proteomes" id="UP001230220"/>
    </source>
</evidence>
<sequence length="1108" mass="120350">MKKNTLKKLLTSLAITTLIIGLVAPTVVNGDEIEEPIVDEVEEVKTEEVNEKETEKSEDIKEEELNEATDSEIKQEVSVKAISDIVPLSASALIADTTTFEEAFPDTNFRIYIVTTILGNKTYDDSTDKGNTLSTADITKITTTTFISALSKEISSLEGIEYFTNLTSINVSNNKLTGILDLTSLSNLKTFQAHTNQLESLNVSGLDQLETIVVYNNKLAELKLSGNIKLTTLTAYNNKLTTIDVTNASNLVILQVYANLIESIDVSKNEKLETLRVDNNKLTGSLNLTHLSELKMFQAHTNQLESIDVSGLEKLETVIVYRNLLTELKLSRNIKLKTITAYINKLTTIDISDAEDLVSLELYANSIDTIDVSNNEKLETLRVDNNKLATIDLSKNSELITLNVNTNKLSGILDATHMVNLVSLQVNNNNLDDVNVTGLENLTTLYSHYNPNLIIDLSGINTLNNLTASKVKNADLSKLTSFYVSGSKPENSAMVRLLGAVGTFSWDDSINYYVISANNDAQYAIGLPRYDENGTFKGISVSSYIDLSSGSLMDDEGNLIIGAVVTDISNDGSITLDSGTVVTGDGVYEFTGEFTIKDGEITTGADYSYSKNIINEGGTVVVGGETTTITVPNGSEITIDANDSAKTVTYPAGSTVTNKDGDTIYVIDDIEMDSDGTISSGSYITVPNGTTVVDNGDGTVTIPKDMVVTIDDDDTVYPGEIIFDTSTGKTEYVPINGLITEDETNGTNLGDGVDEESLSKAEEILNSITDGKLKDQLEEIVNTVKDMLDASKEVNDMYDADGNLKSTVTEEMIKELEDIVNALPDGTFKDNLKDKVEEAQTTLNKRNEDAQDKVDNLFNEDKTDLGDEVGQTEIDEAQKAVDKLPNGDKKEELQKEIDKAQDMLDAKDAVNDLFNPDGSIKDGVTQDDINDALDLVNNLPDGSLKDELLNLIKEAQKEVDERTYVVLEGFAIFTGKGNVSTRIDAPAENFSKVYVNGKELDKSNYEVKSGSTIITLKESYLLTLENKTYDVEVEFVSGAKVSVPLTVNVKGNASIAPPTNSKPVSSVSSTTGGSTVNTGDSTDLTMLYAMFAISLVGVVVITKRKYVK</sequence>
<comment type="caution">
    <text evidence="9">The sequence shown here is derived from an EMBL/GenBank/DDBJ whole genome shotgun (WGS) entry which is preliminary data.</text>
</comment>
<protein>
    <recommendedName>
        <fullName evidence="8">Pesticidal crystal protein Cry1Aa domain-containing protein</fullName>
    </recommendedName>
</protein>
<accession>A0ABU0DZL0</accession>
<evidence type="ECO:0000256" key="5">
    <source>
        <dbReference type="SAM" id="MobiDB-lite"/>
    </source>
</evidence>
<keyword evidence="1" id="KW-0433">Leucine-rich repeat</keyword>
<keyword evidence="6" id="KW-0472">Membrane</keyword>
<dbReference type="InterPro" id="IPR001611">
    <property type="entry name" value="Leu-rich_rpt"/>
</dbReference>
<feature type="compositionally biased region" description="Low complexity" evidence="5">
    <location>
        <begin position="1057"/>
        <end position="1075"/>
    </location>
</feature>
<feature type="domain" description="Pesticidal crystal protein Cry1Aa" evidence="8">
    <location>
        <begin position="849"/>
        <end position="906"/>
    </location>
</feature>
<feature type="transmembrane region" description="Helical" evidence="6">
    <location>
        <begin position="1084"/>
        <end position="1102"/>
    </location>
</feature>
<keyword evidence="10" id="KW-1185">Reference proteome</keyword>
<evidence type="ECO:0000256" key="1">
    <source>
        <dbReference type="ARBA" id="ARBA00022614"/>
    </source>
</evidence>
<keyword evidence="4" id="KW-0175">Coiled coil</keyword>
<evidence type="ECO:0000256" key="4">
    <source>
        <dbReference type="SAM" id="Coils"/>
    </source>
</evidence>
<feature type="compositionally biased region" description="Basic and acidic residues" evidence="5">
    <location>
        <begin position="44"/>
        <end position="59"/>
    </location>
</feature>
<dbReference type="Gene3D" id="3.80.10.10">
    <property type="entry name" value="Ribonuclease Inhibitor"/>
    <property type="match status" value="2"/>
</dbReference>
<proteinExistence type="predicted"/>
<evidence type="ECO:0000256" key="6">
    <source>
        <dbReference type="SAM" id="Phobius"/>
    </source>
</evidence>
<keyword evidence="6" id="KW-0812">Transmembrane</keyword>
<feature type="chain" id="PRO_5046982163" description="Pesticidal crystal protein Cry1Aa domain-containing protein" evidence="7">
    <location>
        <begin position="31"/>
        <end position="1108"/>
    </location>
</feature>
<keyword evidence="6" id="KW-1133">Transmembrane helix</keyword>
<dbReference type="InterPro" id="IPR012332">
    <property type="entry name" value="Autotransporter_pectin_lyase_C"/>
</dbReference>
<reference evidence="9 10" key="1">
    <citation type="submission" date="2023-07" db="EMBL/GenBank/DDBJ databases">
        <title>Genomic Encyclopedia of Type Strains, Phase IV (KMG-IV): sequencing the most valuable type-strain genomes for metagenomic binning, comparative biology and taxonomic classification.</title>
        <authorList>
            <person name="Goeker M."/>
        </authorList>
    </citation>
    <scope>NUCLEOTIDE SEQUENCE [LARGE SCALE GENOMIC DNA]</scope>
    <source>
        <strain evidence="9 10">DSM 16784</strain>
    </source>
</reference>
<feature type="compositionally biased region" description="Acidic residues" evidence="5">
    <location>
        <begin position="60"/>
        <end position="69"/>
    </location>
</feature>
<dbReference type="Gene3D" id="2.160.20.20">
    <property type="match status" value="1"/>
</dbReference>
<evidence type="ECO:0000256" key="7">
    <source>
        <dbReference type="SAM" id="SignalP"/>
    </source>
</evidence>
<dbReference type="SUPFAM" id="SSF52058">
    <property type="entry name" value="L domain-like"/>
    <property type="match status" value="2"/>
</dbReference>
<feature type="region of interest" description="Disordered" evidence="5">
    <location>
        <begin position="44"/>
        <end position="69"/>
    </location>
</feature>
<dbReference type="RefSeq" id="WP_307405688.1">
    <property type="nucleotide sequence ID" value="NZ_JAUSUR010000001.1"/>
</dbReference>
<keyword evidence="3" id="KW-0694">RNA-binding</keyword>
<organism evidence="9 10">
    <name type="scientific">Breznakia pachnodae</name>
    <dbReference type="NCBI Taxonomy" id="265178"/>
    <lineage>
        <taxon>Bacteria</taxon>
        <taxon>Bacillati</taxon>
        <taxon>Bacillota</taxon>
        <taxon>Erysipelotrichia</taxon>
        <taxon>Erysipelotrichales</taxon>
        <taxon>Erysipelotrichaceae</taxon>
        <taxon>Breznakia</taxon>
    </lineage>
</organism>
<dbReference type="Proteomes" id="UP001230220">
    <property type="component" value="Unassembled WGS sequence"/>
</dbReference>
<name>A0ABU0DZL0_9FIRM</name>
<dbReference type="PANTHER" id="PTHR46652">
    <property type="entry name" value="LEUCINE-RICH REPEAT AND IQ DOMAIN-CONTAINING PROTEIN 1-RELATED"/>
    <property type="match status" value="1"/>
</dbReference>
<dbReference type="PANTHER" id="PTHR46652:SF8">
    <property type="entry name" value="LEUCINE RICH REPEAT CONTAINING 23"/>
    <property type="match status" value="1"/>
</dbReference>
<dbReference type="InterPro" id="IPR054544">
    <property type="entry name" value="Pest_crys_Cry1Aa_dom-IV"/>
</dbReference>
<feature type="coiled-coil region" evidence="4">
    <location>
        <begin position="829"/>
        <end position="860"/>
    </location>
</feature>
<dbReference type="PROSITE" id="PS51450">
    <property type="entry name" value="LRR"/>
    <property type="match status" value="1"/>
</dbReference>
<evidence type="ECO:0000313" key="9">
    <source>
        <dbReference type="EMBL" id="MDQ0360070.1"/>
    </source>
</evidence>
<keyword evidence="7" id="KW-0732">Signal</keyword>
<dbReference type="EMBL" id="JAUSUR010000001">
    <property type="protein sequence ID" value="MDQ0360070.1"/>
    <property type="molecule type" value="Genomic_DNA"/>
</dbReference>
<dbReference type="InterPro" id="IPR032675">
    <property type="entry name" value="LRR_dom_sf"/>
</dbReference>